<accession>A0A0P8YRF8</accession>
<comment type="caution">
    <text evidence="1">The sequence shown here is derived from an EMBL/GenBank/DDBJ whole genome shotgun (WGS) entry which is preliminary data.</text>
</comment>
<gene>
    <name evidence="1" type="ORF">OXPF_39370</name>
</gene>
<organism evidence="1 2">
    <name type="scientific">Oxobacter pfennigii</name>
    <dbReference type="NCBI Taxonomy" id="36849"/>
    <lineage>
        <taxon>Bacteria</taxon>
        <taxon>Bacillati</taxon>
        <taxon>Bacillota</taxon>
        <taxon>Clostridia</taxon>
        <taxon>Eubacteriales</taxon>
        <taxon>Clostridiaceae</taxon>
        <taxon>Oxobacter</taxon>
    </lineage>
</organism>
<dbReference type="Proteomes" id="UP000050326">
    <property type="component" value="Unassembled WGS sequence"/>
</dbReference>
<name>A0A0P8YRF8_9CLOT</name>
<sequence>MIEKLKLKVPIDINGETVNEIPYDFDVLTAKDKINVGKKFKAAGFTGSVQELDPDYHLFIFAEAVIKADKNITEQDVMRMSMKDTITASSLVRNYFFLDSEEFYRTITSEEESPK</sequence>
<dbReference type="STRING" id="36849.OXPF_39370"/>
<reference evidence="1 2" key="1">
    <citation type="submission" date="2015-09" db="EMBL/GenBank/DDBJ databases">
        <title>Genome sequence of Oxobacter pfennigii DSM 3222.</title>
        <authorList>
            <person name="Poehlein A."/>
            <person name="Bengelsdorf F.R."/>
            <person name="Schiel-Bengelsdorf B."/>
            <person name="Duerre P."/>
            <person name="Daniel R."/>
        </authorList>
    </citation>
    <scope>NUCLEOTIDE SEQUENCE [LARGE SCALE GENOMIC DNA]</scope>
    <source>
        <strain evidence="1 2">DSM 3222</strain>
    </source>
</reference>
<protein>
    <recommendedName>
        <fullName evidence="3">Phage XkdN-like protein</fullName>
    </recommendedName>
</protein>
<evidence type="ECO:0000313" key="1">
    <source>
        <dbReference type="EMBL" id="KPU42158.1"/>
    </source>
</evidence>
<keyword evidence="2" id="KW-1185">Reference proteome</keyword>
<dbReference type="AlphaFoldDB" id="A0A0P8YRF8"/>
<evidence type="ECO:0008006" key="3">
    <source>
        <dbReference type="Google" id="ProtNLM"/>
    </source>
</evidence>
<dbReference type="OrthoDB" id="2624394at2"/>
<dbReference type="RefSeq" id="WP_054876898.1">
    <property type="nucleotide sequence ID" value="NZ_LKET01000068.1"/>
</dbReference>
<dbReference type="EMBL" id="LKET01000068">
    <property type="protein sequence ID" value="KPU42158.1"/>
    <property type="molecule type" value="Genomic_DNA"/>
</dbReference>
<proteinExistence type="predicted"/>
<evidence type="ECO:0000313" key="2">
    <source>
        <dbReference type="Proteomes" id="UP000050326"/>
    </source>
</evidence>